<gene>
    <name evidence="2" type="ORF">A8C75_01600</name>
</gene>
<sequence length="245" mass="27787">MSSDWSAMSEVALQPPTLAATLDASERAALLLAAGQQQQALKALSRGGTNVVAEILKGQGTFYEMNHFPEGDVFDDQSHCQYYYHAHREDGEHGHFHTFVRRPVMPADIQPAPGFARTEPWPEGDDELAHLICISMDSWGLPVGLFATNRWVTDQTWYSAEDSIRLLDAFAVYHARPNLAVNQWLTQFMRLHRPQIAALLRHRDQVIAAWQQAHPERDVMEDRELEITGYLAVDTDRWISAVHET</sequence>
<reference evidence="3" key="1">
    <citation type="submission" date="2016-05" db="EMBL/GenBank/DDBJ databases">
        <authorList>
            <person name="Baek K."/>
            <person name="Yang S.-J."/>
        </authorList>
    </citation>
    <scope>NUCLEOTIDE SEQUENCE [LARGE SCALE GENOMIC DNA]</scope>
    <source>
        <strain evidence="3">ST58-10</strain>
    </source>
</reference>
<dbReference type="KEGG" id="mars:A8C75_01600"/>
<dbReference type="Proteomes" id="UP000078070">
    <property type="component" value="Chromosome"/>
</dbReference>
<dbReference type="OrthoDB" id="6115415at2"/>
<dbReference type="AlphaFoldDB" id="A0A1A9ESZ4"/>
<dbReference type="InterPro" id="IPR054242">
    <property type="entry name" value="DUF6969"/>
</dbReference>
<dbReference type="STRING" id="1821621.A8C75_01600"/>
<accession>A0A1A9ESZ4</accession>
<name>A0A1A9ESZ4_9GAMM</name>
<proteinExistence type="predicted"/>
<dbReference type="RefSeq" id="WP_067377168.1">
    <property type="nucleotide sequence ID" value="NZ_CP015839.1"/>
</dbReference>
<dbReference type="Pfam" id="PF22308">
    <property type="entry name" value="DUF6969"/>
    <property type="match status" value="1"/>
</dbReference>
<organism evidence="2 3">
    <name type="scientific">Marinobacterium aestuarii</name>
    <dbReference type="NCBI Taxonomy" id="1821621"/>
    <lineage>
        <taxon>Bacteria</taxon>
        <taxon>Pseudomonadati</taxon>
        <taxon>Pseudomonadota</taxon>
        <taxon>Gammaproteobacteria</taxon>
        <taxon>Oceanospirillales</taxon>
        <taxon>Oceanospirillaceae</taxon>
        <taxon>Marinobacterium</taxon>
    </lineage>
</organism>
<dbReference type="EMBL" id="CP015839">
    <property type="protein sequence ID" value="ANG61284.1"/>
    <property type="molecule type" value="Genomic_DNA"/>
</dbReference>
<reference evidence="2 3" key="2">
    <citation type="journal article" date="2018" name="Int. J. Syst. Evol. Microbiol.">
        <title>Marinobacterium aestuarii sp. nov., a benzene-degrading marine bacterium isolated from estuary sediment.</title>
        <authorList>
            <person name="Bae S.S."/>
            <person name="Jung J."/>
            <person name="Chung D."/>
            <person name="Baek K."/>
        </authorList>
    </citation>
    <scope>NUCLEOTIDE SEQUENCE [LARGE SCALE GENOMIC DNA]</scope>
    <source>
        <strain evidence="2 3">ST58-10</strain>
    </source>
</reference>
<protein>
    <recommendedName>
        <fullName evidence="1">DUF6969 domain-containing protein</fullName>
    </recommendedName>
</protein>
<feature type="domain" description="DUF6969" evidence="1">
    <location>
        <begin position="34"/>
        <end position="233"/>
    </location>
</feature>
<evidence type="ECO:0000313" key="2">
    <source>
        <dbReference type="EMBL" id="ANG61284.1"/>
    </source>
</evidence>
<keyword evidence="3" id="KW-1185">Reference proteome</keyword>
<evidence type="ECO:0000313" key="3">
    <source>
        <dbReference type="Proteomes" id="UP000078070"/>
    </source>
</evidence>
<evidence type="ECO:0000259" key="1">
    <source>
        <dbReference type="Pfam" id="PF22308"/>
    </source>
</evidence>